<keyword evidence="3" id="KW-1185">Reference proteome</keyword>
<feature type="chain" id="PRO_5022121194" description="Beta-galactosidase trimerization domain protein" evidence="1">
    <location>
        <begin position="27"/>
        <end position="671"/>
    </location>
</feature>
<dbReference type="SUPFAM" id="SSF51445">
    <property type="entry name" value="(Trans)glycosidases"/>
    <property type="match status" value="1"/>
</dbReference>
<gene>
    <name evidence="2" type="ORF">Pla8534_13180</name>
</gene>
<accession>A0A518DNX2</accession>
<protein>
    <recommendedName>
        <fullName evidence="4">Beta-galactosidase trimerization domain protein</fullName>
    </recommendedName>
</protein>
<dbReference type="EMBL" id="CP036433">
    <property type="protein sequence ID" value="QDU93538.1"/>
    <property type="molecule type" value="Genomic_DNA"/>
</dbReference>
<dbReference type="Gene3D" id="3.20.20.80">
    <property type="entry name" value="Glycosidases"/>
    <property type="match status" value="1"/>
</dbReference>
<feature type="signal peptide" evidence="1">
    <location>
        <begin position="1"/>
        <end position="26"/>
    </location>
</feature>
<dbReference type="Proteomes" id="UP000317648">
    <property type="component" value="Chromosome"/>
</dbReference>
<evidence type="ECO:0000313" key="2">
    <source>
        <dbReference type="EMBL" id="QDU93538.1"/>
    </source>
</evidence>
<evidence type="ECO:0000256" key="1">
    <source>
        <dbReference type="SAM" id="SignalP"/>
    </source>
</evidence>
<organism evidence="2 3">
    <name type="scientific">Lignipirellula cremea</name>
    <dbReference type="NCBI Taxonomy" id="2528010"/>
    <lineage>
        <taxon>Bacteria</taxon>
        <taxon>Pseudomonadati</taxon>
        <taxon>Planctomycetota</taxon>
        <taxon>Planctomycetia</taxon>
        <taxon>Pirellulales</taxon>
        <taxon>Pirellulaceae</taxon>
        <taxon>Lignipirellula</taxon>
    </lineage>
</organism>
<dbReference type="InterPro" id="IPR017853">
    <property type="entry name" value="GH"/>
</dbReference>
<sequence length="671" mass="74878" precursor="true">MSRLSLPYSLALFPILSLLLSPAAWAQEKDSAARPASPTFFVTRSLTHEQLIPYLKAARPELVQIGNYGAMFHGYVDDPKSTGYPMNLPVAGEQACLAYQRDLNQQVHALGLKVIGHFRLVKAMGDWEEQSGFVEYYNKRWPTDLLGPKPSPHLIDLLQRNAAGEPIQTGRYNHAQLAFCLSSPPAQQMFKQMLKVAIETGVDGVNTNFNYNLGCACPHCQRSFKKWLKEHHSAEEIQAKLGVADLETHTFERLPATIPGYPDAAEATELDWLAARWSAEHFKQQFDAIFIDYGRTLKPDLLVGTWNHLSHVGLKEERAFLPITLWGRGEDFFWYSGGAAFVGKNLNLSEKKAGDAWLSLLYLRELADGKPFIMGKYEPNRMAVTMAEGYAVGGMGMGRYMRFEDPLGFERLAQYTNFRHRLKRLYGNITPYADAGLVLPRQSVLQRHPESLDTFRELGQALLNRQVLLDVIDDEKLEAARLQRYPALILPQVSALSDAQLAMLRDYAAQGGQLLAVGDVGQLDEQGKPRTTGPFAKTTRFDAADLEAAADAIQKRLQQDGASHITSPWTVRTAAYTQPGRVILHLVNFDLEDLPEGQKPVRGPAAEQIRDVQKVPVRLRLPAGTKAARVLLHTPEEEKSTSVPFEMADDHAVFVVPQLHAYAVCEVELAP</sequence>
<keyword evidence="1" id="KW-0732">Signal</keyword>
<dbReference type="RefSeq" id="WP_145050427.1">
    <property type="nucleotide sequence ID" value="NZ_CP036433.1"/>
</dbReference>
<evidence type="ECO:0008006" key="4">
    <source>
        <dbReference type="Google" id="ProtNLM"/>
    </source>
</evidence>
<name>A0A518DNX2_9BACT</name>
<dbReference type="Gene3D" id="3.40.50.880">
    <property type="match status" value="1"/>
</dbReference>
<dbReference type="OrthoDB" id="9780891at2"/>
<reference evidence="2 3" key="1">
    <citation type="submission" date="2019-02" db="EMBL/GenBank/DDBJ databases">
        <title>Deep-cultivation of Planctomycetes and their phenomic and genomic characterization uncovers novel biology.</title>
        <authorList>
            <person name="Wiegand S."/>
            <person name="Jogler M."/>
            <person name="Boedeker C."/>
            <person name="Pinto D."/>
            <person name="Vollmers J."/>
            <person name="Rivas-Marin E."/>
            <person name="Kohn T."/>
            <person name="Peeters S.H."/>
            <person name="Heuer A."/>
            <person name="Rast P."/>
            <person name="Oberbeckmann S."/>
            <person name="Bunk B."/>
            <person name="Jeske O."/>
            <person name="Meyerdierks A."/>
            <person name="Storesund J.E."/>
            <person name="Kallscheuer N."/>
            <person name="Luecker S."/>
            <person name="Lage O.M."/>
            <person name="Pohl T."/>
            <person name="Merkel B.J."/>
            <person name="Hornburger P."/>
            <person name="Mueller R.-W."/>
            <person name="Bruemmer F."/>
            <person name="Labrenz M."/>
            <person name="Spormann A.M."/>
            <person name="Op den Camp H."/>
            <person name="Overmann J."/>
            <person name="Amann R."/>
            <person name="Jetten M.S.M."/>
            <person name="Mascher T."/>
            <person name="Medema M.H."/>
            <person name="Devos D.P."/>
            <person name="Kaster A.-K."/>
            <person name="Ovreas L."/>
            <person name="Rohde M."/>
            <person name="Galperin M.Y."/>
            <person name="Jogler C."/>
        </authorList>
    </citation>
    <scope>NUCLEOTIDE SEQUENCE [LARGE SCALE GENOMIC DNA]</scope>
    <source>
        <strain evidence="2 3">Pla85_3_4</strain>
    </source>
</reference>
<dbReference type="InterPro" id="IPR029062">
    <property type="entry name" value="Class_I_gatase-like"/>
</dbReference>
<dbReference type="KEGG" id="lcre:Pla8534_13180"/>
<proteinExistence type="predicted"/>
<dbReference type="SUPFAM" id="SSF52317">
    <property type="entry name" value="Class I glutamine amidotransferase-like"/>
    <property type="match status" value="1"/>
</dbReference>
<dbReference type="CDD" id="cd03143">
    <property type="entry name" value="A4_beta-galactosidase_middle_domain"/>
    <property type="match status" value="1"/>
</dbReference>
<evidence type="ECO:0000313" key="3">
    <source>
        <dbReference type="Proteomes" id="UP000317648"/>
    </source>
</evidence>
<dbReference type="AlphaFoldDB" id="A0A518DNX2"/>